<dbReference type="InterPro" id="IPR006311">
    <property type="entry name" value="TAT_signal"/>
</dbReference>
<proteinExistence type="inferred from homology"/>
<comment type="similarity">
    <text evidence="2">Belongs to the esterase D family.</text>
</comment>
<organism evidence="9 10">
    <name type="scientific">Pseudomonas abyssi</name>
    <dbReference type="NCBI Taxonomy" id="170540"/>
    <lineage>
        <taxon>Bacteria</taxon>
        <taxon>Pseudomonadati</taxon>
        <taxon>Pseudomonadota</taxon>
        <taxon>Gammaproteobacteria</taxon>
        <taxon>Pseudomonadales</taxon>
        <taxon>Pseudomonadaceae</taxon>
        <taxon>Pseudomonas</taxon>
    </lineage>
</organism>
<protein>
    <recommendedName>
        <fullName evidence="7">Acyl-CoA:diacylglycerol acyltransferase</fullName>
        <ecNumber evidence="4">2.3.1.122</ecNumber>
        <ecNumber evidence="5">2.3.1.20</ecNumber>
    </recommendedName>
</protein>
<dbReference type="PROSITE" id="PS51318">
    <property type="entry name" value="TAT"/>
    <property type="match status" value="1"/>
</dbReference>
<evidence type="ECO:0000256" key="6">
    <source>
        <dbReference type="ARBA" id="ARBA00022801"/>
    </source>
</evidence>
<dbReference type="SUPFAM" id="SSF53474">
    <property type="entry name" value="alpha/beta-Hydrolases"/>
    <property type="match status" value="1"/>
</dbReference>
<evidence type="ECO:0000256" key="7">
    <source>
        <dbReference type="ARBA" id="ARBA00032572"/>
    </source>
</evidence>
<gene>
    <name evidence="9" type="ORF">CNQ84_08465</name>
</gene>
<evidence type="ECO:0000256" key="4">
    <source>
        <dbReference type="ARBA" id="ARBA00012820"/>
    </source>
</evidence>
<comment type="similarity">
    <text evidence="3">Belongs to the mycobacterial A85 antigen family.</text>
</comment>
<dbReference type="InterPro" id="IPR029058">
    <property type="entry name" value="AB_hydrolase_fold"/>
</dbReference>
<accession>A0A2A3MIK3</accession>
<dbReference type="RefSeq" id="WP_096004452.1">
    <property type="nucleotide sequence ID" value="NZ_NTMR01000010.1"/>
</dbReference>
<dbReference type="InterPro" id="IPR000801">
    <property type="entry name" value="Esterase-like"/>
</dbReference>
<dbReference type="Proteomes" id="UP000242313">
    <property type="component" value="Unassembled WGS sequence"/>
</dbReference>
<dbReference type="GO" id="GO:0016788">
    <property type="term" value="F:hydrolase activity, acting on ester bonds"/>
    <property type="evidence" value="ECO:0007669"/>
    <property type="project" value="TreeGrafter"/>
</dbReference>
<dbReference type="GO" id="GO:0050348">
    <property type="term" value="F:trehalose O-mycolyltransferase activity"/>
    <property type="evidence" value="ECO:0007669"/>
    <property type="project" value="UniProtKB-EC"/>
</dbReference>
<name>A0A2A3MIK3_9PSED</name>
<dbReference type="Gene3D" id="3.40.50.1820">
    <property type="entry name" value="alpha/beta hydrolase"/>
    <property type="match status" value="1"/>
</dbReference>
<comment type="caution">
    <text evidence="9">The sequence shown here is derived from an EMBL/GenBank/DDBJ whole genome shotgun (WGS) entry which is preliminary data.</text>
</comment>
<evidence type="ECO:0000313" key="9">
    <source>
        <dbReference type="EMBL" id="PBK04649.1"/>
    </source>
</evidence>
<comment type="catalytic activity">
    <reaction evidence="8">
        <text>an acyl-CoA + a 1,2-diacyl-sn-glycerol = a triacyl-sn-glycerol + CoA</text>
        <dbReference type="Rhea" id="RHEA:10868"/>
        <dbReference type="ChEBI" id="CHEBI:17815"/>
        <dbReference type="ChEBI" id="CHEBI:57287"/>
        <dbReference type="ChEBI" id="CHEBI:58342"/>
        <dbReference type="ChEBI" id="CHEBI:64615"/>
        <dbReference type="EC" id="2.3.1.20"/>
    </reaction>
</comment>
<dbReference type="PANTHER" id="PTHR40841">
    <property type="entry name" value="SIDEROPHORE TRIACETYLFUSARININE C ESTERASE"/>
    <property type="match status" value="1"/>
</dbReference>
<dbReference type="EMBL" id="NTMR01000010">
    <property type="protein sequence ID" value="PBK04649.1"/>
    <property type="molecule type" value="Genomic_DNA"/>
</dbReference>
<evidence type="ECO:0000256" key="5">
    <source>
        <dbReference type="ARBA" id="ARBA00013244"/>
    </source>
</evidence>
<dbReference type="InterPro" id="IPR052558">
    <property type="entry name" value="Siderophore_Hydrolase_D"/>
</dbReference>
<dbReference type="EC" id="2.3.1.122" evidence="4"/>
<evidence type="ECO:0000313" key="10">
    <source>
        <dbReference type="Proteomes" id="UP000242313"/>
    </source>
</evidence>
<reference evidence="9 10" key="1">
    <citation type="submission" date="2017-09" db="EMBL/GenBank/DDBJ databases">
        <title>Pseudomonas abyssi sp. nov. isolated from Abyssopelagic Water.</title>
        <authorList>
            <person name="Wei Y."/>
        </authorList>
    </citation>
    <scope>NUCLEOTIDE SEQUENCE [LARGE SCALE GENOMIC DNA]</scope>
    <source>
        <strain evidence="9 10">MT5</strain>
    </source>
</reference>
<evidence type="ECO:0000256" key="1">
    <source>
        <dbReference type="ARBA" id="ARBA00000697"/>
    </source>
</evidence>
<dbReference type="PANTHER" id="PTHR40841:SF2">
    <property type="entry name" value="SIDEROPHORE-DEGRADING ESTERASE (EUROFUNG)"/>
    <property type="match status" value="1"/>
</dbReference>
<evidence type="ECO:0000256" key="2">
    <source>
        <dbReference type="ARBA" id="ARBA00005622"/>
    </source>
</evidence>
<dbReference type="GO" id="GO:0004144">
    <property type="term" value="F:diacylglycerol O-acyltransferase activity"/>
    <property type="evidence" value="ECO:0007669"/>
    <property type="project" value="UniProtKB-EC"/>
</dbReference>
<dbReference type="AlphaFoldDB" id="A0A2A3MIK3"/>
<evidence type="ECO:0000256" key="8">
    <source>
        <dbReference type="ARBA" id="ARBA00048109"/>
    </source>
</evidence>
<sequence length="311" mass="34228">MPLSRRQFIQALLATSALPGLAQARPDLTRTMGNTLADRDSSLYRFEDFRLDSADGERHYRIWLGIPRSPAPAGGYPSLTLLDGNAALHHLREDWLSALPAEHRPVLVMVGYDTDLLFDVVARQRDYTPAGPGEGLIADPLRPERLGGGAEAFLRLLEQRIKPEVARRVSLDSRQQSLWGHSFGGLFALYAMTQPSSSFTRYIPVSPAVYWHDGVLQQYLTNSNAEADIWLARGSNEVRITEQMDAAEVARLTQQGSNAFMTTVQNLADQPGLSVHWKQFPELGHGPMLPASLPEALAIASGQTPAGWHPG</sequence>
<dbReference type="Pfam" id="PF00756">
    <property type="entry name" value="Esterase"/>
    <property type="match status" value="1"/>
</dbReference>
<keyword evidence="10" id="KW-1185">Reference proteome</keyword>
<evidence type="ECO:0000256" key="3">
    <source>
        <dbReference type="ARBA" id="ARBA00005874"/>
    </source>
</evidence>
<dbReference type="EC" id="2.3.1.20" evidence="5"/>
<comment type="catalytic activity">
    <reaction evidence="1">
        <text>2 alpha,alpha'-trehalose 6-mycolate = alpha,alpha'-trehalose 6,6'-bismycolate + alpha,alpha-trehalose</text>
        <dbReference type="Rhea" id="RHEA:23472"/>
        <dbReference type="ChEBI" id="CHEBI:16551"/>
        <dbReference type="ChEBI" id="CHEBI:18195"/>
        <dbReference type="ChEBI" id="CHEBI:18234"/>
        <dbReference type="EC" id="2.3.1.122"/>
    </reaction>
</comment>
<keyword evidence="6 9" id="KW-0378">Hydrolase</keyword>